<keyword evidence="3" id="KW-1185">Reference proteome</keyword>
<dbReference type="RefSeq" id="WP_074461088.1">
    <property type="nucleotide sequence ID" value="NZ_FMUR01000003.1"/>
</dbReference>
<dbReference type="AlphaFoldDB" id="A0A1G5AHR8"/>
<dbReference type="Pfam" id="PF01797">
    <property type="entry name" value="Y1_Tnp"/>
    <property type="match status" value="1"/>
</dbReference>
<evidence type="ECO:0000259" key="1">
    <source>
        <dbReference type="SMART" id="SM01321"/>
    </source>
</evidence>
<proteinExistence type="predicted"/>
<dbReference type="PANTHER" id="PTHR34322">
    <property type="entry name" value="TRANSPOSASE, Y1_TNP DOMAIN-CONTAINING"/>
    <property type="match status" value="1"/>
</dbReference>
<dbReference type="GO" id="GO:0004803">
    <property type="term" value="F:transposase activity"/>
    <property type="evidence" value="ECO:0007669"/>
    <property type="project" value="InterPro"/>
</dbReference>
<reference evidence="3" key="1">
    <citation type="submission" date="2016-10" db="EMBL/GenBank/DDBJ databases">
        <authorList>
            <person name="Varghese N."/>
            <person name="Submissions S."/>
        </authorList>
    </citation>
    <scope>NUCLEOTIDE SEQUENCE [LARGE SCALE GENOMIC DNA]</scope>
    <source>
        <strain evidence="3">XBD2006</strain>
    </source>
</reference>
<dbReference type="Gene3D" id="3.30.70.1290">
    <property type="entry name" value="Transposase IS200-like"/>
    <property type="match status" value="1"/>
</dbReference>
<evidence type="ECO:0000313" key="2">
    <source>
        <dbReference type="EMBL" id="SCX77442.1"/>
    </source>
</evidence>
<sequence>MPRSARIMSRSGYMHVIERGIGKQVLFESADDFKFYLDRLKKYCLETEVKVCCYCLMNNHVHLLLHGDLNSLSLTMKKIGVSYSWYYNKKYSHVGHLFQDRYISEPVENEIYFLTVFRYILQNPQKAGICRTSKYSWSSYNIYDNVPEYMDLSVIKSFFQSKQQYASYVLKDNDDQCMEPVFTVHNDEWAQDVIMSTLGVTTGTDLQKLGKKERDAALWKLKAEGLSIRQIERLTGIGRNIVLKARGNF</sequence>
<name>A0A1G5AHR8_9FIRM</name>
<dbReference type="OrthoDB" id="9788881at2"/>
<feature type="domain" description="Transposase IS200-like" evidence="1">
    <location>
        <begin position="9"/>
        <end position="123"/>
    </location>
</feature>
<dbReference type="EMBL" id="FMUR01000003">
    <property type="protein sequence ID" value="SCX77442.1"/>
    <property type="molecule type" value="Genomic_DNA"/>
</dbReference>
<accession>A0A1G5AHR8</accession>
<dbReference type="GO" id="GO:0003677">
    <property type="term" value="F:DNA binding"/>
    <property type="evidence" value="ECO:0007669"/>
    <property type="project" value="InterPro"/>
</dbReference>
<gene>
    <name evidence="2" type="ORF">SAMN02910451_00260</name>
</gene>
<dbReference type="InterPro" id="IPR036515">
    <property type="entry name" value="Transposase_17_sf"/>
</dbReference>
<dbReference type="PANTHER" id="PTHR34322:SF2">
    <property type="entry name" value="TRANSPOSASE IS200-LIKE DOMAIN-CONTAINING PROTEIN"/>
    <property type="match status" value="1"/>
</dbReference>
<protein>
    <submittedName>
        <fullName evidence="2">REP element-mobilizing transposase RayT</fullName>
    </submittedName>
</protein>
<dbReference type="GO" id="GO:0006313">
    <property type="term" value="P:DNA transposition"/>
    <property type="evidence" value="ECO:0007669"/>
    <property type="project" value="InterPro"/>
</dbReference>
<dbReference type="SMART" id="SM01321">
    <property type="entry name" value="Y1_Tnp"/>
    <property type="match status" value="1"/>
</dbReference>
<dbReference type="InterPro" id="IPR002686">
    <property type="entry name" value="Transposase_17"/>
</dbReference>
<organism evidence="2 3">
    <name type="scientific">Butyrivibrio hungatei</name>
    <dbReference type="NCBI Taxonomy" id="185008"/>
    <lineage>
        <taxon>Bacteria</taxon>
        <taxon>Bacillati</taxon>
        <taxon>Bacillota</taxon>
        <taxon>Clostridia</taxon>
        <taxon>Lachnospirales</taxon>
        <taxon>Lachnospiraceae</taxon>
        <taxon>Butyrivibrio</taxon>
    </lineage>
</organism>
<dbReference type="SUPFAM" id="SSF143422">
    <property type="entry name" value="Transposase IS200-like"/>
    <property type="match status" value="1"/>
</dbReference>
<dbReference type="Proteomes" id="UP000183047">
    <property type="component" value="Unassembled WGS sequence"/>
</dbReference>
<evidence type="ECO:0000313" key="3">
    <source>
        <dbReference type="Proteomes" id="UP000183047"/>
    </source>
</evidence>